<evidence type="ECO:0000313" key="3">
    <source>
        <dbReference type="Proteomes" id="UP000559256"/>
    </source>
</evidence>
<dbReference type="AlphaFoldDB" id="A0A8H5C5M2"/>
<feature type="compositionally biased region" description="Basic residues" evidence="1">
    <location>
        <begin position="1"/>
        <end position="12"/>
    </location>
</feature>
<gene>
    <name evidence="2" type="ORF">D9758_017272</name>
</gene>
<reference evidence="2 3" key="1">
    <citation type="journal article" date="2020" name="ISME J.">
        <title>Uncovering the hidden diversity of litter-decomposition mechanisms in mushroom-forming fungi.</title>
        <authorList>
            <person name="Floudas D."/>
            <person name="Bentzer J."/>
            <person name="Ahren D."/>
            <person name="Johansson T."/>
            <person name="Persson P."/>
            <person name="Tunlid A."/>
        </authorList>
    </citation>
    <scope>NUCLEOTIDE SEQUENCE [LARGE SCALE GENOMIC DNA]</scope>
    <source>
        <strain evidence="2 3">CBS 291.85</strain>
    </source>
</reference>
<keyword evidence="3" id="KW-1185">Reference proteome</keyword>
<comment type="caution">
    <text evidence="2">The sequence shown here is derived from an EMBL/GenBank/DDBJ whole genome shotgun (WGS) entry which is preliminary data.</text>
</comment>
<organism evidence="2 3">
    <name type="scientific">Tetrapyrgos nigripes</name>
    <dbReference type="NCBI Taxonomy" id="182062"/>
    <lineage>
        <taxon>Eukaryota</taxon>
        <taxon>Fungi</taxon>
        <taxon>Dikarya</taxon>
        <taxon>Basidiomycota</taxon>
        <taxon>Agaricomycotina</taxon>
        <taxon>Agaricomycetes</taxon>
        <taxon>Agaricomycetidae</taxon>
        <taxon>Agaricales</taxon>
        <taxon>Marasmiineae</taxon>
        <taxon>Marasmiaceae</taxon>
        <taxon>Tetrapyrgos</taxon>
    </lineage>
</organism>
<accession>A0A8H5C5M2</accession>
<evidence type="ECO:0000256" key="1">
    <source>
        <dbReference type="SAM" id="MobiDB-lite"/>
    </source>
</evidence>
<dbReference type="EMBL" id="JAACJM010000239">
    <property type="protein sequence ID" value="KAF5335599.1"/>
    <property type="molecule type" value="Genomic_DNA"/>
</dbReference>
<name>A0A8H5C5M2_9AGAR</name>
<protein>
    <submittedName>
        <fullName evidence="2">Uncharacterized protein</fullName>
    </submittedName>
</protein>
<feature type="region of interest" description="Disordered" evidence="1">
    <location>
        <begin position="1"/>
        <end position="24"/>
    </location>
</feature>
<proteinExistence type="predicted"/>
<evidence type="ECO:0000313" key="2">
    <source>
        <dbReference type="EMBL" id="KAF5335599.1"/>
    </source>
</evidence>
<dbReference type="Proteomes" id="UP000559256">
    <property type="component" value="Unassembled WGS sequence"/>
</dbReference>
<sequence>MSIRRNLFKRHLNSSGPGNMYTPEPIRQAWPPSIESRLLALLHPDDDVPGLMRLQRVFPDLEDMRLFRLFNIF</sequence>